<feature type="region of interest" description="Disordered" evidence="2">
    <location>
        <begin position="24"/>
        <end position="54"/>
    </location>
</feature>
<gene>
    <name evidence="3" type="ORF">QYE76_010408</name>
</gene>
<sequence>MMRNNRIFQSLGIGAITSMLRKSNDCPEGSTITSDATSAITQGESSDYNPRDDEVIDGEEVEDNVVEKNVKAQKVSRRKKSGVKKKKIAAKKTSSRRKSPETATTMGPSRVFVVTPGGSKRLLEVEESAPTRVTRSKAANVSNHEEILQHNDRESSQQMDDMQQPLGEERNMSLQLSPVTTRALQLSPVTTRALQLSPVTTRARSQPALSEQTEQPTEQPVYGDDDAEDHADADDDEGNKRKGSGLERMTKSLGTKVIIHIPEGMKRPENPLQAAKLATDGGLIARSHAPVLPHFKDYKRDKNIIKNYIGKVAANFDMDTKSQIVKSACTDMLQKRTKNMCHKIKRTYFDNIPANQVSIKSPVDGMPDGEWQNLVKLWSTPRHKKEERKGEVMSAIDMFKVTHNSKKDGYSEPVKRAIAEMEEIRDVPLPEGEEPKSATAVVEEVLVKKCPSSTFLLNVGLKSSSSTNKTTRSDPAVVAQVIDLQGQLERSQHLGQAMREELAELKKKVEEAASAQAIRDKEYEVLRMKAEETDAKFARLMAMMLSGK</sequence>
<feature type="compositionally biased region" description="Basic and acidic residues" evidence="2">
    <location>
        <begin position="143"/>
        <end position="155"/>
    </location>
</feature>
<feature type="coiled-coil region" evidence="1">
    <location>
        <begin position="488"/>
        <end position="515"/>
    </location>
</feature>
<comment type="caution">
    <text evidence="3">The sequence shown here is derived from an EMBL/GenBank/DDBJ whole genome shotgun (WGS) entry which is preliminary data.</text>
</comment>
<reference evidence="3" key="1">
    <citation type="submission" date="2023-07" db="EMBL/GenBank/DDBJ databases">
        <title>A chromosome-level genome assembly of Lolium multiflorum.</title>
        <authorList>
            <person name="Chen Y."/>
            <person name="Copetti D."/>
            <person name="Kolliker R."/>
            <person name="Studer B."/>
        </authorList>
    </citation>
    <scope>NUCLEOTIDE SEQUENCE</scope>
    <source>
        <strain evidence="3">02402/16</strain>
        <tissue evidence="3">Leaf</tissue>
    </source>
</reference>
<proteinExistence type="predicted"/>
<protein>
    <submittedName>
        <fullName evidence="3">Uncharacterized protein</fullName>
    </submittedName>
</protein>
<evidence type="ECO:0000256" key="1">
    <source>
        <dbReference type="SAM" id="Coils"/>
    </source>
</evidence>
<dbReference type="PANTHER" id="PTHR33063:SF6">
    <property type="entry name" value="RAB6-INTERACTING GOLGIN"/>
    <property type="match status" value="1"/>
</dbReference>
<feature type="compositionally biased region" description="Polar residues" evidence="2">
    <location>
        <begin position="195"/>
        <end position="218"/>
    </location>
</feature>
<name>A0AAD8TTR4_LOLMU</name>
<organism evidence="3 4">
    <name type="scientific">Lolium multiflorum</name>
    <name type="common">Italian ryegrass</name>
    <name type="synonym">Lolium perenne subsp. multiflorum</name>
    <dbReference type="NCBI Taxonomy" id="4521"/>
    <lineage>
        <taxon>Eukaryota</taxon>
        <taxon>Viridiplantae</taxon>
        <taxon>Streptophyta</taxon>
        <taxon>Embryophyta</taxon>
        <taxon>Tracheophyta</taxon>
        <taxon>Spermatophyta</taxon>
        <taxon>Magnoliopsida</taxon>
        <taxon>Liliopsida</taxon>
        <taxon>Poales</taxon>
        <taxon>Poaceae</taxon>
        <taxon>BOP clade</taxon>
        <taxon>Pooideae</taxon>
        <taxon>Poodae</taxon>
        <taxon>Poeae</taxon>
        <taxon>Poeae Chloroplast Group 2 (Poeae type)</taxon>
        <taxon>Loliodinae</taxon>
        <taxon>Loliinae</taxon>
        <taxon>Lolium</taxon>
    </lineage>
</organism>
<evidence type="ECO:0000313" key="3">
    <source>
        <dbReference type="EMBL" id="KAK1693711.1"/>
    </source>
</evidence>
<dbReference type="AlphaFoldDB" id="A0AAD8TTR4"/>
<feature type="region of interest" description="Disordered" evidence="2">
    <location>
        <begin position="69"/>
        <end position="104"/>
    </location>
</feature>
<feature type="compositionally biased region" description="Low complexity" evidence="2">
    <location>
        <begin position="30"/>
        <end position="41"/>
    </location>
</feature>
<dbReference type="Proteomes" id="UP001231189">
    <property type="component" value="Unassembled WGS sequence"/>
</dbReference>
<feature type="compositionally biased region" description="Polar residues" evidence="2">
    <location>
        <begin position="131"/>
        <end position="142"/>
    </location>
</feature>
<feature type="compositionally biased region" description="Acidic residues" evidence="2">
    <location>
        <begin position="223"/>
        <end position="237"/>
    </location>
</feature>
<feature type="region of interest" description="Disordered" evidence="2">
    <location>
        <begin position="195"/>
        <end position="249"/>
    </location>
</feature>
<evidence type="ECO:0000313" key="4">
    <source>
        <dbReference type="Proteomes" id="UP001231189"/>
    </source>
</evidence>
<accession>A0AAD8TTR4</accession>
<dbReference type="PANTHER" id="PTHR33063">
    <property type="entry name" value="OS02G0583500 PROTEIN"/>
    <property type="match status" value="1"/>
</dbReference>
<keyword evidence="1" id="KW-0175">Coiled coil</keyword>
<feature type="compositionally biased region" description="Basic and acidic residues" evidence="2">
    <location>
        <begin position="238"/>
        <end position="249"/>
    </location>
</feature>
<keyword evidence="4" id="KW-1185">Reference proteome</keyword>
<feature type="compositionally biased region" description="Basic residues" evidence="2">
    <location>
        <begin position="74"/>
        <end position="97"/>
    </location>
</feature>
<evidence type="ECO:0000256" key="2">
    <source>
        <dbReference type="SAM" id="MobiDB-lite"/>
    </source>
</evidence>
<feature type="region of interest" description="Disordered" evidence="2">
    <location>
        <begin position="126"/>
        <end position="162"/>
    </location>
</feature>
<dbReference type="EMBL" id="JAUUTY010000001">
    <property type="protein sequence ID" value="KAK1693711.1"/>
    <property type="molecule type" value="Genomic_DNA"/>
</dbReference>